<dbReference type="EMBL" id="JAZDRO010000004">
    <property type="protein sequence ID" value="MEE2567085.1"/>
    <property type="molecule type" value="Genomic_DNA"/>
</dbReference>
<evidence type="ECO:0000313" key="3">
    <source>
        <dbReference type="EMBL" id="MEE2567085.1"/>
    </source>
</evidence>
<dbReference type="InterPro" id="IPR049851">
    <property type="entry name" value="Holdfast_HfaA"/>
</dbReference>
<feature type="region of interest" description="Disordered" evidence="1">
    <location>
        <begin position="121"/>
        <end position="142"/>
    </location>
</feature>
<evidence type="ECO:0000256" key="1">
    <source>
        <dbReference type="SAM" id="MobiDB-lite"/>
    </source>
</evidence>
<gene>
    <name evidence="3" type="primary">hfaA</name>
    <name evidence="3" type="ORF">V0U35_10365</name>
</gene>
<evidence type="ECO:0000313" key="4">
    <source>
        <dbReference type="Proteomes" id="UP001310692"/>
    </source>
</evidence>
<feature type="region of interest" description="Disordered" evidence="1">
    <location>
        <begin position="30"/>
        <end position="53"/>
    </location>
</feature>
<dbReference type="NCBIfam" id="NF037934">
    <property type="entry name" value="holdfast_HfaA"/>
    <property type="match status" value="1"/>
</dbReference>
<dbReference type="RefSeq" id="WP_330196644.1">
    <property type="nucleotide sequence ID" value="NZ_JAZDRO010000004.1"/>
</dbReference>
<keyword evidence="4" id="KW-1185">Reference proteome</keyword>
<feature type="compositionally biased region" description="Polar residues" evidence="1">
    <location>
        <begin position="34"/>
        <end position="44"/>
    </location>
</feature>
<name>A0ABU7M111_9PROT</name>
<organism evidence="3 4">
    <name type="scientific">Hyphobacterium marinum</name>
    <dbReference type="NCBI Taxonomy" id="3116574"/>
    <lineage>
        <taxon>Bacteria</taxon>
        <taxon>Pseudomonadati</taxon>
        <taxon>Pseudomonadota</taxon>
        <taxon>Alphaproteobacteria</taxon>
        <taxon>Maricaulales</taxon>
        <taxon>Maricaulaceae</taxon>
        <taxon>Hyphobacterium</taxon>
    </lineage>
</organism>
<reference evidence="3 4" key="1">
    <citation type="submission" date="2024-01" db="EMBL/GenBank/DDBJ databases">
        <title>Hyphobacterium bacterium isolated from marine sediment.</title>
        <authorList>
            <person name="Zhao S."/>
        </authorList>
    </citation>
    <scope>NUCLEOTIDE SEQUENCE [LARGE SCALE GENOMIC DNA]</scope>
    <source>
        <strain evidence="3 4">Y60-23</strain>
    </source>
</reference>
<proteinExistence type="predicted"/>
<sequence length="142" mass="14502">MTLRKTTLLITVATAAVSASPAFAQSASDFQRPWGTNGQSQTTEPYRAGTRDANNNRVVTNGVMQTGVGVQAQMQGTGGVGASTSTGYNSTSSATAIGNQLNVVVNGSWNTVIVNSTQTNNGNVTAVANSGGPQEPEVAEHD</sequence>
<feature type="compositionally biased region" description="Polar residues" evidence="1">
    <location>
        <begin position="121"/>
        <end position="132"/>
    </location>
</feature>
<protein>
    <submittedName>
        <fullName evidence="3">Holdfast anchoring protein HfaA</fullName>
    </submittedName>
</protein>
<feature type="signal peptide" evidence="2">
    <location>
        <begin position="1"/>
        <end position="24"/>
    </location>
</feature>
<keyword evidence="2" id="KW-0732">Signal</keyword>
<accession>A0ABU7M111</accession>
<comment type="caution">
    <text evidence="3">The sequence shown here is derived from an EMBL/GenBank/DDBJ whole genome shotgun (WGS) entry which is preliminary data.</text>
</comment>
<dbReference type="Proteomes" id="UP001310692">
    <property type="component" value="Unassembled WGS sequence"/>
</dbReference>
<evidence type="ECO:0000256" key="2">
    <source>
        <dbReference type="SAM" id="SignalP"/>
    </source>
</evidence>
<feature type="chain" id="PRO_5046355365" evidence="2">
    <location>
        <begin position="25"/>
        <end position="142"/>
    </location>
</feature>